<accession>A0A369K7I0</accession>
<evidence type="ECO:0000313" key="4">
    <source>
        <dbReference type="Proteomes" id="UP000076154"/>
    </source>
</evidence>
<protein>
    <submittedName>
        <fullName evidence="3">Uncharacterized protein</fullName>
    </submittedName>
</protein>
<feature type="region of interest" description="Disordered" evidence="1">
    <location>
        <begin position="83"/>
        <end position="107"/>
    </location>
</feature>
<dbReference type="AlphaFoldDB" id="A0A369K7I0"/>
<evidence type="ECO:0000256" key="2">
    <source>
        <dbReference type="SAM" id="Phobius"/>
    </source>
</evidence>
<proteinExistence type="predicted"/>
<keyword evidence="2" id="KW-1133">Transmembrane helix</keyword>
<comment type="caution">
    <text evidence="3">The sequence shown here is derived from an EMBL/GenBank/DDBJ whole genome shotgun (WGS) entry which is preliminary data.</text>
</comment>
<dbReference type="EMBL" id="LUEZ02000010">
    <property type="protein sequence ID" value="RDB29532.1"/>
    <property type="molecule type" value="Genomic_DNA"/>
</dbReference>
<keyword evidence="2" id="KW-0472">Membrane</keyword>
<organism evidence="3 4">
    <name type="scientific">Hypsizygus marmoreus</name>
    <name type="common">White beech mushroom</name>
    <name type="synonym">Agaricus marmoreus</name>
    <dbReference type="NCBI Taxonomy" id="39966"/>
    <lineage>
        <taxon>Eukaryota</taxon>
        <taxon>Fungi</taxon>
        <taxon>Dikarya</taxon>
        <taxon>Basidiomycota</taxon>
        <taxon>Agaricomycotina</taxon>
        <taxon>Agaricomycetes</taxon>
        <taxon>Agaricomycetidae</taxon>
        <taxon>Agaricales</taxon>
        <taxon>Tricholomatineae</taxon>
        <taxon>Lyophyllaceae</taxon>
        <taxon>Hypsizygus</taxon>
    </lineage>
</organism>
<evidence type="ECO:0000256" key="1">
    <source>
        <dbReference type="SAM" id="MobiDB-lite"/>
    </source>
</evidence>
<feature type="compositionally biased region" description="Basic and acidic residues" evidence="1">
    <location>
        <begin position="89"/>
        <end position="100"/>
    </location>
</feature>
<feature type="transmembrane region" description="Helical" evidence="2">
    <location>
        <begin position="21"/>
        <end position="40"/>
    </location>
</feature>
<reference evidence="3" key="1">
    <citation type="submission" date="2018-04" db="EMBL/GenBank/DDBJ databases">
        <title>Whole genome sequencing of Hypsizygus marmoreus.</title>
        <authorList>
            <person name="Choi I.-G."/>
            <person name="Min B."/>
            <person name="Kim J.-G."/>
            <person name="Kim S."/>
            <person name="Oh Y.-L."/>
            <person name="Kong W.-S."/>
            <person name="Park H."/>
            <person name="Jeong J."/>
            <person name="Song E.-S."/>
        </authorList>
    </citation>
    <scope>NUCLEOTIDE SEQUENCE [LARGE SCALE GENOMIC DNA]</scope>
    <source>
        <strain evidence="3">51987-8</strain>
    </source>
</reference>
<dbReference type="OrthoDB" id="3058457at2759"/>
<evidence type="ECO:0000313" key="3">
    <source>
        <dbReference type="EMBL" id="RDB29532.1"/>
    </source>
</evidence>
<keyword evidence="4" id="KW-1185">Reference proteome</keyword>
<name>A0A369K7I0_HYPMA</name>
<dbReference type="InParanoid" id="A0A369K7I0"/>
<sequence>MPTIILVEQRPPMGIRLLSRVSTYTHFFESVVAILVLWLYPALTPNMPALQVTPPSPRYLNRTVSIHSLQSTTSTLVDSLSISDEAPDESDHSKEVETRPRSWSKRSSTLIPPALSLVRRMSAPARRFSEHLSSTITSLQTSSPEISPDFYFGARKIVEVQVEVDVQETETEIEYSSDIGVVEEIVFASFAEVQTQQTTKRKTKLKKITKKAKSLLSIRRRF</sequence>
<dbReference type="Proteomes" id="UP000076154">
    <property type="component" value="Unassembled WGS sequence"/>
</dbReference>
<keyword evidence="2" id="KW-0812">Transmembrane</keyword>
<gene>
    <name evidence="3" type="ORF">Hypma_015910</name>
</gene>